<dbReference type="GO" id="GO:0005524">
    <property type="term" value="F:ATP binding"/>
    <property type="evidence" value="ECO:0007669"/>
    <property type="project" value="UniProtKB-KW"/>
</dbReference>
<feature type="region of interest" description="Disordered" evidence="11">
    <location>
        <begin position="2176"/>
        <end position="2211"/>
    </location>
</feature>
<keyword evidence="4" id="KW-0547">Nucleotide-binding</keyword>
<dbReference type="Gene3D" id="3.30.230.10">
    <property type="match status" value="1"/>
</dbReference>
<dbReference type="Gene3D" id="1.25.40.10">
    <property type="entry name" value="Tetratricopeptide repeat domain"/>
    <property type="match status" value="5"/>
</dbReference>
<proteinExistence type="predicted"/>
<dbReference type="SMART" id="SM00487">
    <property type="entry name" value="DEXDc"/>
    <property type="match status" value="1"/>
</dbReference>
<reference evidence="14 15" key="1">
    <citation type="submission" date="2015-05" db="EMBL/GenBank/DDBJ databases">
        <authorList>
            <person name="Wang D.B."/>
            <person name="Wang M."/>
        </authorList>
    </citation>
    <scope>NUCLEOTIDE SEQUENCE [LARGE SCALE GENOMIC DNA]</scope>
    <source>
        <strain evidence="14">VL1</strain>
    </source>
</reference>
<dbReference type="InterPro" id="IPR014001">
    <property type="entry name" value="Helicase_ATP-bd"/>
</dbReference>
<sequence>MNLQSRIYPSFSLVAVTHPHALNSQNRPSFARRHTTRFGRLQGTHFQSAFNTERAAAGLSLDHRPQKVSTNGGLDAYFEHLQNQHAAGEAGEVAEEEWTQFEFQKQIEWKPSPASILVGDARQLASEEQLEAEAHAQDADVPSVPREAEAALAHINAAIEKEIEIRERQEALEEAVAESVRTGTPIDPALLERALTPEIERSYTPASIARSATPPIDPQSQTYADHLTKLSQDGRWAEIPAVFEAMLVAGVRPIAGAYNALLMSRIQLTKEKNEIVSKVREVYTHMLQQKAIPDSDTYNILVGFLASRSLEVASLKKDLEDKRVRFGGMDEPGKFMFASQEFDHAILSEDDPLDWAMKMFETSVTTYRAAYSAESYYQLITACARAGRCSEMLRLYEHMELNRVVPYAAMFPAMITSFAATGDLISAVEVYDEYRALAIADDNGDTSLQDRMDSHIYAAVINAYVISDKVEGAMKFYEKIIQEYGVRAADIKDALVSSGFVQAFVERGIFQDALQWAQLIEGENSVDRLSAMNNVATRAADSGDKYTAMTAFANVPLNHPETATSAMALLAMSVRQGDVAAAARYWHVLSAPEMQVTPAFIDPAAMFAVAMIGSGQVAEGLTQSEFMFQRIRAVSPQSAEEIEEGLDFIHRFMAVRGIVDSREMASQVSSGPQQAFTNSPYGSTATVSSFEDTFDPYAHNTDFKGSSMISDELEGSHGRKGPRLNEALSRFRNMRRAGRHPRYITYAKLISAAARDGKMDLCHDVLAMARTDVPMLPQYAVVRYGWSSILDAMVGACLTMGNRHMAEQFHQELLEMGSTPSANTFGLYITTLKESTKTFDEATEAVKIFHRAKAEGVEPSSFLYNALIGKLGKARRIDDCLFYFAEMRALDIKPTSVTYGTIVNALCRVSDEKFAEQLFDEMEAMPNYKARPAPYNSMMQFFLTTKRDKSKVLAYYERMVARGIMPTAHTNKLLVDTHATLEPVDMDAAEKVLEAIRASGQKPEPVHYASLIHARGCVLHDMEGARKVFDDVVKDHSMPVNASLFQALFEAMVANHRVADTEPILGLMRRRGIELTPYIANTLIHGWAAEKNIERAYAIYNAVGHSKREPSTYEAMTRAFLATEEREKAKIVVGEMLSRGYPSAVVNKVLELLGGGGENIHRPAVLRPALHQTQTPTQPTMPSKATAVSAPGKVLLAGGYLVLDRGYTGLVFGLSARISVLAGELTSGVEGVQLSEVVVSSPQFEGAGWRYGFRLGEGGVQVTELQVGASITPNPFVETTLTYALTYIHQIGRQTNSHSLASARLTILADNDYYTLPPNAVPTTGRYAPYPHTLAEAHKTGLGSSAALVTSFTAALLTHYLPTSLFDLTSEAGRHTLHNLAQAAHCAAQGKVGSGFDVAAAVFGSCRYRRFSPELLSDLPAPGTAGFAEKLVARVDARDAWDTEVGGEVKLPAGVVLRMCDVDCGSQTVGMVKGVLAWRQAQPEASKALWDALQARNEALAEVLRAGRTAAIAEAVAGVRELVREMGAASGVPIEPEGQSELLDALSGVEGVYGGVVPGAGGFDALALLVEEGAETEKRIEAFLEEWSAKKGGKVKLLRVQGEVDGVRSESLDEATDKMADDGMILNFAVSDAPAKTQVKFQGGKWRDRLKAQRNANRSSTPQTTKPTEAFPSSQQRYIPGSKPNPSKPNPRQNGGDGDDLDQRPAKRMRADPHMPSSYQTGKLPPGSIVIGKREGTGLAKGQVTSKLFTSNPMARTVFDDPSAESKPDAEPAQPSNAPLSEEAASFHALGISRRLAQDLSGKVKLKAPTAIQAKVIPQLIKEDSDAFVQAQTGSGKTLAYLLPILQRILAVADEGKVRRDSGLFAMVLAPTRELCRQIDLVLQQLLPQWLVSTTVIGGESKHSEKSRLRKGVNILIATPGRLTDHLANTKALDVGSVRWLVLDEGDRLMEMGFEDDLREIVGKIRAGDLSNRTKDGVSLELLPKRRVTVLCSATMKMDVQRLGEISLEDAVHITAEHEVVNGEGEEQQQQQQPVAFSAPAQLKQAHYIVPAKLRLVSLIALLKSTFARRGSVMKAIVFMSCADSVDYHFDLLKEPPKADKKTDSTAVTANTVAPAAYLASPANPNVVLHKLHGSLPQPVRTGTLAAYSTCTEPCVLITTDIASRGLDVPSVELAPQGVGRGGHDGKKTAMKAAASKKRKQGAGDSARESLFDADTDLAEMERRMKMKMKTVMNSASEFNIG</sequence>
<evidence type="ECO:0000256" key="10">
    <source>
        <dbReference type="PROSITE-ProRule" id="PRU00708"/>
    </source>
</evidence>
<name>A0A0G4LVK8_VERLO</name>
<organism evidence="14 15">
    <name type="scientific">Verticillium longisporum</name>
    <name type="common">Verticillium dahliae var. longisporum</name>
    <dbReference type="NCBI Taxonomy" id="100787"/>
    <lineage>
        <taxon>Eukaryota</taxon>
        <taxon>Fungi</taxon>
        <taxon>Dikarya</taxon>
        <taxon>Ascomycota</taxon>
        <taxon>Pezizomycotina</taxon>
        <taxon>Sordariomycetes</taxon>
        <taxon>Hypocreomycetidae</taxon>
        <taxon>Glomerellales</taxon>
        <taxon>Plectosphaerellaceae</taxon>
        <taxon>Verticillium</taxon>
    </lineage>
</organism>
<keyword evidence="7" id="KW-0756">Sterol biosynthesis</keyword>
<dbReference type="InterPro" id="IPR001650">
    <property type="entry name" value="Helicase_C-like"/>
</dbReference>
<dbReference type="PANTHER" id="PTHR31814:SF2">
    <property type="entry name" value="PHOSPHOMEVALONATE KINASE"/>
    <property type="match status" value="1"/>
</dbReference>
<dbReference type="PANTHER" id="PTHR31814">
    <property type="match status" value="1"/>
</dbReference>
<dbReference type="GO" id="GO:0006696">
    <property type="term" value="P:ergosterol biosynthetic process"/>
    <property type="evidence" value="ECO:0007669"/>
    <property type="project" value="TreeGrafter"/>
</dbReference>
<feature type="region of interest" description="Disordered" evidence="11">
    <location>
        <begin position="1756"/>
        <end position="1781"/>
    </location>
</feature>
<dbReference type="GO" id="GO:0019287">
    <property type="term" value="P:isopentenyl diphosphate biosynthetic process, mevalonate pathway"/>
    <property type="evidence" value="ECO:0007669"/>
    <property type="project" value="UniProtKB-UniPathway"/>
</dbReference>
<dbReference type="InterPro" id="IPR011990">
    <property type="entry name" value="TPR-like_helical_dom_sf"/>
</dbReference>
<feature type="repeat" description="PPR" evidence="10">
    <location>
        <begin position="895"/>
        <end position="925"/>
    </location>
</feature>
<keyword evidence="9" id="KW-0443">Lipid metabolism</keyword>
<dbReference type="SUPFAM" id="SSF55060">
    <property type="entry name" value="GHMP Kinase, C-terminal domain"/>
    <property type="match status" value="1"/>
</dbReference>
<dbReference type="InterPro" id="IPR011545">
    <property type="entry name" value="DEAD/DEAH_box_helicase_dom"/>
</dbReference>
<dbReference type="FunFam" id="1.25.40.10:FF:000266">
    <property type="entry name" value="Pentatricopeptide repeat domain-containing protein"/>
    <property type="match status" value="1"/>
</dbReference>
<dbReference type="Pfam" id="PF00270">
    <property type="entry name" value="DEAD"/>
    <property type="match status" value="1"/>
</dbReference>
<dbReference type="UniPathway" id="UPA00057">
    <property type="reaction ID" value="UER00099"/>
</dbReference>
<dbReference type="EC" id="2.7.4.2" evidence="2"/>
<feature type="region of interest" description="Disordered" evidence="11">
    <location>
        <begin position="1637"/>
        <end position="1733"/>
    </location>
</feature>
<evidence type="ECO:0000256" key="6">
    <source>
        <dbReference type="ARBA" id="ARBA00022840"/>
    </source>
</evidence>
<keyword evidence="6" id="KW-0067">ATP-binding</keyword>
<protein>
    <recommendedName>
        <fullName evidence="2">phosphomevalonate kinase</fullName>
        <ecNumber evidence="2">2.7.4.2</ecNumber>
    </recommendedName>
</protein>
<gene>
    <name evidence="14" type="ORF">BN1708_004127</name>
</gene>
<feature type="compositionally biased region" description="Basic and acidic residues" evidence="11">
    <location>
        <begin position="1701"/>
        <end position="1713"/>
    </location>
</feature>
<keyword evidence="5" id="KW-0418">Kinase</keyword>
<evidence type="ECO:0000313" key="15">
    <source>
        <dbReference type="Proteomes" id="UP000044602"/>
    </source>
</evidence>
<dbReference type="InterPro" id="IPR027417">
    <property type="entry name" value="P-loop_NTPase"/>
</dbReference>
<evidence type="ECO:0000256" key="11">
    <source>
        <dbReference type="SAM" id="MobiDB-lite"/>
    </source>
</evidence>
<dbReference type="InterPro" id="IPR002885">
    <property type="entry name" value="PPR_rpt"/>
</dbReference>
<dbReference type="Gene3D" id="3.30.70.890">
    <property type="entry name" value="GHMP kinase, C-terminal domain"/>
    <property type="match status" value="1"/>
</dbReference>
<dbReference type="SUPFAM" id="SSF52540">
    <property type="entry name" value="P-loop containing nucleoside triphosphate hydrolases"/>
    <property type="match status" value="2"/>
</dbReference>
<evidence type="ECO:0000256" key="4">
    <source>
        <dbReference type="ARBA" id="ARBA00022741"/>
    </source>
</evidence>
<dbReference type="GO" id="GO:0005777">
    <property type="term" value="C:peroxisome"/>
    <property type="evidence" value="ECO:0007669"/>
    <property type="project" value="TreeGrafter"/>
</dbReference>
<dbReference type="InterPro" id="IPR035102">
    <property type="entry name" value="Phosphomevalonate_kinase"/>
</dbReference>
<evidence type="ECO:0000259" key="12">
    <source>
        <dbReference type="PROSITE" id="PS51192"/>
    </source>
</evidence>
<dbReference type="CDD" id="cd17949">
    <property type="entry name" value="DEADc_DDX31"/>
    <property type="match status" value="1"/>
</dbReference>
<keyword evidence="8" id="KW-1207">Sterol metabolism</keyword>
<dbReference type="PROSITE" id="PS51194">
    <property type="entry name" value="HELICASE_CTER"/>
    <property type="match status" value="1"/>
</dbReference>
<evidence type="ECO:0000256" key="3">
    <source>
        <dbReference type="ARBA" id="ARBA00022679"/>
    </source>
</evidence>
<dbReference type="GO" id="GO:0010142">
    <property type="term" value="P:farnesyl diphosphate biosynthetic process, mevalonate pathway"/>
    <property type="evidence" value="ECO:0007669"/>
    <property type="project" value="TreeGrafter"/>
</dbReference>
<evidence type="ECO:0000259" key="13">
    <source>
        <dbReference type="PROSITE" id="PS51194"/>
    </source>
</evidence>
<dbReference type="PROSITE" id="PS51192">
    <property type="entry name" value="HELICASE_ATP_BIND_1"/>
    <property type="match status" value="1"/>
</dbReference>
<dbReference type="SUPFAM" id="SSF54211">
    <property type="entry name" value="Ribosomal protein S5 domain 2-like"/>
    <property type="match status" value="1"/>
</dbReference>
<dbReference type="Pfam" id="PF01535">
    <property type="entry name" value="PPR"/>
    <property type="match status" value="2"/>
</dbReference>
<dbReference type="InterPro" id="IPR057585">
    <property type="entry name" value="TPR_dom_fungi"/>
</dbReference>
<feature type="domain" description="Helicase ATP-binding" evidence="12">
    <location>
        <begin position="1818"/>
        <end position="2014"/>
    </location>
</feature>
<dbReference type="GO" id="GO:0004631">
    <property type="term" value="F:phosphomevalonate kinase activity"/>
    <property type="evidence" value="ECO:0007669"/>
    <property type="project" value="UniProtKB-EC"/>
</dbReference>
<feature type="repeat" description="PPR" evidence="10">
    <location>
        <begin position="372"/>
        <end position="406"/>
    </location>
</feature>
<dbReference type="EMBL" id="CVQH01020001">
    <property type="protein sequence ID" value="CRK26106.1"/>
    <property type="molecule type" value="Genomic_DNA"/>
</dbReference>
<dbReference type="Pfam" id="PF13041">
    <property type="entry name" value="PPR_2"/>
    <property type="match status" value="1"/>
</dbReference>
<dbReference type="Pfam" id="PF24603">
    <property type="entry name" value="TPR_30"/>
    <property type="match status" value="1"/>
</dbReference>
<dbReference type="Proteomes" id="UP000044602">
    <property type="component" value="Unassembled WGS sequence"/>
</dbReference>
<dbReference type="Gene3D" id="3.40.50.300">
    <property type="entry name" value="P-loop containing nucleotide triphosphate hydrolases"/>
    <property type="match status" value="2"/>
</dbReference>
<dbReference type="InterPro" id="IPR006204">
    <property type="entry name" value="GHMP_kinase_N_dom"/>
</dbReference>
<dbReference type="InterPro" id="IPR020568">
    <property type="entry name" value="Ribosomal_Su5_D2-typ_SF"/>
</dbReference>
<dbReference type="NCBIfam" id="TIGR00756">
    <property type="entry name" value="PPR"/>
    <property type="match status" value="3"/>
</dbReference>
<evidence type="ECO:0000256" key="1">
    <source>
        <dbReference type="ARBA" id="ARBA00005017"/>
    </source>
</evidence>
<evidence type="ECO:0000256" key="8">
    <source>
        <dbReference type="ARBA" id="ARBA00023166"/>
    </source>
</evidence>
<dbReference type="STRING" id="100787.A0A0G4LVK8"/>
<keyword evidence="3" id="KW-0808">Transferase</keyword>
<keyword evidence="7" id="KW-0444">Lipid biosynthesis</keyword>
<comment type="pathway">
    <text evidence="1">Isoprenoid biosynthesis; isopentenyl diphosphate biosynthesis via mevalonate pathway; isopentenyl diphosphate from (R)-mevalonate: step 2/3.</text>
</comment>
<accession>A0A0G4LVK8</accession>
<feature type="compositionally biased region" description="Polar residues" evidence="11">
    <location>
        <begin position="1654"/>
        <end position="1677"/>
    </location>
</feature>
<evidence type="ECO:0000256" key="7">
    <source>
        <dbReference type="ARBA" id="ARBA00023011"/>
    </source>
</evidence>
<dbReference type="PROSITE" id="PS51375">
    <property type="entry name" value="PPR"/>
    <property type="match status" value="3"/>
</dbReference>
<evidence type="ECO:0000256" key="2">
    <source>
        <dbReference type="ARBA" id="ARBA00012958"/>
    </source>
</evidence>
<feature type="domain" description="Helicase C-terminal" evidence="13">
    <location>
        <begin position="2055"/>
        <end position="2242"/>
    </location>
</feature>
<dbReference type="InterPro" id="IPR036554">
    <property type="entry name" value="GHMP_kinase_C_sf"/>
</dbReference>
<keyword evidence="15" id="KW-1185">Reference proteome</keyword>
<dbReference type="Pfam" id="PF00288">
    <property type="entry name" value="GHMP_kinases_N"/>
    <property type="match status" value="1"/>
</dbReference>
<feature type="repeat" description="PPR" evidence="10">
    <location>
        <begin position="860"/>
        <end position="894"/>
    </location>
</feature>
<dbReference type="GO" id="GO:0003676">
    <property type="term" value="F:nucleic acid binding"/>
    <property type="evidence" value="ECO:0007669"/>
    <property type="project" value="InterPro"/>
</dbReference>
<evidence type="ECO:0000256" key="9">
    <source>
        <dbReference type="ARBA" id="ARBA00023221"/>
    </source>
</evidence>
<evidence type="ECO:0000313" key="14">
    <source>
        <dbReference type="EMBL" id="CRK26106.1"/>
    </source>
</evidence>
<evidence type="ECO:0000256" key="5">
    <source>
        <dbReference type="ARBA" id="ARBA00022777"/>
    </source>
</evidence>
<keyword evidence="9" id="KW-0753">Steroid metabolism</keyword>
<dbReference type="InterPro" id="IPR014721">
    <property type="entry name" value="Ribsml_uS5_D2-typ_fold_subgr"/>
</dbReference>
<dbReference type="Pfam" id="PF00271">
    <property type="entry name" value="Helicase_C"/>
    <property type="match status" value="1"/>
</dbReference>
<keyword evidence="7" id="KW-0752">Steroid biosynthesis</keyword>